<dbReference type="Proteomes" id="UP000689195">
    <property type="component" value="Unassembled WGS sequence"/>
</dbReference>
<dbReference type="OrthoDB" id="307551at2759"/>
<proteinExistence type="predicted"/>
<dbReference type="EMBL" id="CAJJDO010000032">
    <property type="protein sequence ID" value="CAD8158841.1"/>
    <property type="molecule type" value="Genomic_DNA"/>
</dbReference>
<comment type="caution">
    <text evidence="2">The sequence shown here is derived from an EMBL/GenBank/DDBJ whole genome shotgun (WGS) entry which is preliminary data.</text>
</comment>
<feature type="region of interest" description="Disordered" evidence="1">
    <location>
        <begin position="385"/>
        <end position="410"/>
    </location>
</feature>
<keyword evidence="3" id="KW-1185">Reference proteome</keyword>
<reference evidence="2" key="1">
    <citation type="submission" date="2021-01" db="EMBL/GenBank/DDBJ databases">
        <authorList>
            <consortium name="Genoscope - CEA"/>
            <person name="William W."/>
        </authorList>
    </citation>
    <scope>NUCLEOTIDE SEQUENCE</scope>
</reference>
<sequence length="761" mass="89435">MVVTNEEIMEGFLGENALENLADKLKSENEASSFKQVVETIQDLFTLKGQSKQKYFAMKLIMLLSKKQLFINSIIKAKNLFDIFEEHALCDKQKPYEQRGLKIFGVNEDPTFSQRFYDILMECISYWGTKYAADQKGNPTIFARLLEKLYNQGFKPKIELQLFELTEEQREKLKSYSMPTEQQKQKIDMNDISKEELNKMYQEMFSQTNDLVESLEQNLKGEDQATEIMDQLMENACNDAEKIKQNLDLLQAKQNQLGEGQRKQVGYRFKIITTLIEANKNMREQGFTNENYQNFRYEVLLATREITGSEKPKPPANYAKPTQQQPQQQQVNTQPDQRFQQQQIPKPPQYSEKRQPPTQQYPTRKEPEIQKQIQQPIYQPPLQQTQQYNRAPQPQKQQQTKQQNQPYQQPERYLQQAPPSFKKLPINKSHEHFQSPNKGQFEDQFDNRSQSSQFSGKDFYMKGQLGLVTKSYEGQFIPYDDRNFSIFEEIYNHKGLNRIKRANLRKRYSIFESPEIQIGFDSNLVYHEITNRYYLRIRLCFGNKTQQILQNFQISFEGDSCMGLWTQDPIHQHSQIIQKDQQGRMILYPNKQLNVPICLNYNRVPYEIISGTFSYEMEDEAKMSHFIVPCLLTKFMNFRDTTIDSFKARWEYKSKSILKTEQLLLNRQIVKSKDDLINSFGSNNVLILSGEDTQINELDKEMIGAEFGLAFTLSSPQIEFLLKIIIFPNQTVIFQIIPYSSYQTQAEAFLNTLVFIFCQPD</sequence>
<feature type="region of interest" description="Disordered" evidence="1">
    <location>
        <begin position="308"/>
        <end position="370"/>
    </location>
</feature>
<feature type="compositionally biased region" description="Low complexity" evidence="1">
    <location>
        <begin position="321"/>
        <end position="344"/>
    </location>
</feature>
<protein>
    <submittedName>
        <fullName evidence="2">Uncharacterized protein</fullName>
    </submittedName>
</protein>
<evidence type="ECO:0000313" key="3">
    <source>
        <dbReference type="Proteomes" id="UP000689195"/>
    </source>
</evidence>
<evidence type="ECO:0000256" key="1">
    <source>
        <dbReference type="SAM" id="MobiDB-lite"/>
    </source>
</evidence>
<dbReference type="AlphaFoldDB" id="A0A8S1TYG3"/>
<organism evidence="2 3">
    <name type="scientific">Paramecium pentaurelia</name>
    <dbReference type="NCBI Taxonomy" id="43138"/>
    <lineage>
        <taxon>Eukaryota</taxon>
        <taxon>Sar</taxon>
        <taxon>Alveolata</taxon>
        <taxon>Ciliophora</taxon>
        <taxon>Intramacronucleata</taxon>
        <taxon>Oligohymenophorea</taxon>
        <taxon>Peniculida</taxon>
        <taxon>Parameciidae</taxon>
        <taxon>Paramecium</taxon>
    </lineage>
</organism>
<name>A0A8S1TYG3_9CILI</name>
<evidence type="ECO:0000313" key="2">
    <source>
        <dbReference type="EMBL" id="CAD8158841.1"/>
    </source>
</evidence>
<feature type="region of interest" description="Disordered" evidence="1">
    <location>
        <begin position="430"/>
        <end position="453"/>
    </location>
</feature>
<gene>
    <name evidence="2" type="ORF">PPENT_87.1.T0320185</name>
</gene>
<accession>A0A8S1TYG3</accession>